<reference evidence="10" key="1">
    <citation type="submission" date="2020-07" db="EMBL/GenBank/DDBJ databases">
        <authorList>
            <person name="Pothier F. J."/>
        </authorList>
    </citation>
    <scope>NUCLEOTIDE SEQUENCE [LARGE SCALE GENOMIC DNA]</scope>
    <source>
        <plasmid evidence="10">CFBP8129_p211</plasmid>
    </source>
</reference>
<dbReference type="Pfam" id="PF00271">
    <property type="entry name" value="Helicase_C"/>
    <property type="match status" value="1"/>
</dbReference>
<proteinExistence type="predicted"/>
<dbReference type="EMBL" id="LR828254">
    <property type="protein sequence ID" value="CAD0362589.1"/>
    <property type="molecule type" value="Genomic_DNA"/>
</dbReference>
<keyword evidence="2" id="KW-0227">DNA damage</keyword>
<dbReference type="InterPro" id="IPR047112">
    <property type="entry name" value="RecG/Mfd"/>
</dbReference>
<feature type="domain" description="Helicase C-terminal" evidence="9">
    <location>
        <begin position="441"/>
        <end position="608"/>
    </location>
</feature>
<dbReference type="PANTHER" id="PTHR47964:SF1">
    <property type="entry name" value="ATP-DEPENDENT DNA HELICASE HOMOLOG RECG, CHLOROPLASTIC"/>
    <property type="match status" value="1"/>
</dbReference>
<evidence type="ECO:0000313" key="10">
    <source>
        <dbReference type="EMBL" id="CAD0362589.1"/>
    </source>
</evidence>
<dbReference type="GO" id="GO:0016787">
    <property type="term" value="F:hydrolase activity"/>
    <property type="evidence" value="ECO:0007669"/>
    <property type="project" value="UniProtKB-KW"/>
</dbReference>
<keyword evidence="10" id="KW-0614">Plasmid</keyword>
<dbReference type="Pfam" id="PF00270">
    <property type="entry name" value="DEAD"/>
    <property type="match status" value="1"/>
</dbReference>
<dbReference type="InterPro" id="IPR014001">
    <property type="entry name" value="Helicase_ATP-bd"/>
</dbReference>
<keyword evidence="1" id="KW-0547">Nucleotide-binding</keyword>
<organism evidence="10">
    <name type="scientific">Xanthomonas hortorum pv. gardneri</name>
    <dbReference type="NCBI Taxonomy" id="2754056"/>
    <lineage>
        <taxon>Bacteria</taxon>
        <taxon>Pseudomonadati</taxon>
        <taxon>Pseudomonadota</taxon>
        <taxon>Gammaproteobacteria</taxon>
        <taxon>Lysobacterales</taxon>
        <taxon>Lysobacteraceae</taxon>
        <taxon>Xanthomonas</taxon>
    </lineage>
</organism>
<gene>
    <name evidence="10" type="primary">mfd</name>
    <name evidence="10" type="ORF">CFBP8129_45800</name>
</gene>
<dbReference type="RefSeq" id="WP_046936107.1">
    <property type="nucleotide sequence ID" value="NZ_CP018729.1"/>
</dbReference>
<keyword evidence="3" id="KW-0378">Hydrolase</keyword>
<evidence type="ECO:0000256" key="6">
    <source>
        <dbReference type="ARBA" id="ARBA00023125"/>
    </source>
</evidence>
<keyword evidence="7" id="KW-0234">DNA repair</keyword>
<dbReference type="GO" id="GO:0003677">
    <property type="term" value="F:DNA binding"/>
    <property type="evidence" value="ECO:0007669"/>
    <property type="project" value="UniProtKB-KW"/>
</dbReference>
<accession>A0A6V7FGV7</accession>
<dbReference type="GO" id="GO:0005524">
    <property type="term" value="F:ATP binding"/>
    <property type="evidence" value="ECO:0007669"/>
    <property type="project" value="UniProtKB-KW"/>
</dbReference>
<keyword evidence="6" id="KW-0238">DNA-binding</keyword>
<evidence type="ECO:0000259" key="8">
    <source>
        <dbReference type="PROSITE" id="PS51192"/>
    </source>
</evidence>
<geneLocation type="plasmid" evidence="10">
    <name>CFBP8129_p211</name>
</geneLocation>
<dbReference type="GO" id="GO:0006281">
    <property type="term" value="P:DNA repair"/>
    <property type="evidence" value="ECO:0007669"/>
    <property type="project" value="UniProtKB-KW"/>
</dbReference>
<evidence type="ECO:0000256" key="2">
    <source>
        <dbReference type="ARBA" id="ARBA00022763"/>
    </source>
</evidence>
<dbReference type="SUPFAM" id="SSF52540">
    <property type="entry name" value="P-loop containing nucleoside triphosphate hydrolases"/>
    <property type="match status" value="1"/>
</dbReference>
<evidence type="ECO:0000256" key="5">
    <source>
        <dbReference type="ARBA" id="ARBA00022840"/>
    </source>
</evidence>
<evidence type="ECO:0000259" key="9">
    <source>
        <dbReference type="PROSITE" id="PS51194"/>
    </source>
</evidence>
<evidence type="ECO:0000256" key="3">
    <source>
        <dbReference type="ARBA" id="ARBA00022801"/>
    </source>
</evidence>
<dbReference type="EMBL" id="LR828254">
    <property type="protein sequence ID" value="CAD0362591.1"/>
    <property type="molecule type" value="Genomic_DNA"/>
</dbReference>
<evidence type="ECO:0000256" key="1">
    <source>
        <dbReference type="ARBA" id="ARBA00022741"/>
    </source>
</evidence>
<protein>
    <submittedName>
        <fullName evidence="10">Transcription-repair-coupling factor</fullName>
    </submittedName>
</protein>
<keyword evidence="4" id="KW-0347">Helicase</keyword>
<dbReference type="SMART" id="SM00487">
    <property type="entry name" value="DEXDc"/>
    <property type="match status" value="1"/>
</dbReference>
<dbReference type="Gene3D" id="3.40.50.300">
    <property type="entry name" value="P-loop containing nucleotide triphosphate hydrolases"/>
    <property type="match status" value="2"/>
</dbReference>
<evidence type="ECO:0000256" key="7">
    <source>
        <dbReference type="ARBA" id="ARBA00023204"/>
    </source>
</evidence>
<evidence type="ECO:0000256" key="4">
    <source>
        <dbReference type="ARBA" id="ARBA00022806"/>
    </source>
</evidence>
<dbReference type="InterPro" id="IPR001650">
    <property type="entry name" value="Helicase_C-like"/>
</dbReference>
<dbReference type="PROSITE" id="PS51194">
    <property type="entry name" value="HELICASE_CTER"/>
    <property type="match status" value="1"/>
</dbReference>
<feature type="domain" description="Helicase ATP-binding" evidence="8">
    <location>
        <begin position="272"/>
        <end position="418"/>
    </location>
</feature>
<dbReference type="AlphaFoldDB" id="A0A6V7FGV7"/>
<name>A0A6V7FGV7_9XANT</name>
<keyword evidence="5" id="KW-0067">ATP-binding</keyword>
<dbReference type="GO" id="GO:0003678">
    <property type="term" value="F:DNA helicase activity"/>
    <property type="evidence" value="ECO:0007669"/>
    <property type="project" value="TreeGrafter"/>
</dbReference>
<dbReference type="InterPro" id="IPR011545">
    <property type="entry name" value="DEAD/DEAH_box_helicase_dom"/>
</dbReference>
<dbReference type="PROSITE" id="PS51192">
    <property type="entry name" value="HELICASE_ATP_BIND_1"/>
    <property type="match status" value="1"/>
</dbReference>
<sequence>MASSKSNNVFLRVGQLATLGVEDRWQTAIYLPESIDDLRTQHSSAPALSTEAFEPIVLRLVSAPTVTNRPFLMVKATVEDRERGQYQARFSGDLQAWMDSLKQGLVICAMAKARWWNETLTVLVKERIEKEWYGKLRPNYKGRPKGLTGSDLRRLIQQYLEEGIPDACERLVEHLAPLGKIDELLEEVGCPGWNLRTLFLQAHRPHTPEYWEHSISALTRLDALAGLHRAKAGGPKPISNPFHISTVEKRLRSAGISLTDDQTNALAVYRAALARKRPARVMSLGDVGTGKSLCIYMVAAGIADQGGRSMCLFPNSQLAVQMMEDFKHWAPDLEMSLVTSDSDASVNLEAPILIGTTALLTRKLPKVDAVLVDEQHRFSREQREKKVGRHTHLFEFTATCIPRTEALVRIGLYETVELRQTFAPKTIYTHLHIGREGRRDLFNMLLDDLKNGGRVLVVYPRKNLNDVEAVEGMESRMETNPMHTVEGALPGWQAKFGDQVASITSDNTTEEKVATLDAFADGRINVLVTTTVVEVGLNLPGLYRIVIVDPTRYGLATLHQLRGRVARKGGEGHCELLCDDKLKAEQQDRLDFFCATTDGFKIAARDLELRGAGDLGSGSDRQSGADFVFLIGRKLSMADFSLVLPIYTRRMDEAA</sequence>
<dbReference type="InterPro" id="IPR027417">
    <property type="entry name" value="P-loop_NTPase"/>
</dbReference>
<dbReference type="SMART" id="SM00490">
    <property type="entry name" value="HELICc"/>
    <property type="match status" value="1"/>
</dbReference>
<dbReference type="PANTHER" id="PTHR47964">
    <property type="entry name" value="ATP-DEPENDENT DNA HELICASE HOMOLOG RECG, CHLOROPLASTIC"/>
    <property type="match status" value="1"/>
</dbReference>